<evidence type="ECO:0000313" key="3">
    <source>
        <dbReference type="Proteomes" id="UP000179807"/>
    </source>
</evidence>
<dbReference type="CDD" id="cd06463">
    <property type="entry name" value="p23_like"/>
    <property type="match status" value="1"/>
</dbReference>
<dbReference type="PROSITE" id="PS51203">
    <property type="entry name" value="CS"/>
    <property type="match status" value="1"/>
</dbReference>
<dbReference type="Gene3D" id="2.60.40.790">
    <property type="match status" value="1"/>
</dbReference>
<accession>A0A1J4JW14</accession>
<proteinExistence type="predicted"/>
<reference evidence="2" key="1">
    <citation type="submission" date="2016-10" db="EMBL/GenBank/DDBJ databases">
        <authorList>
            <person name="Benchimol M."/>
            <person name="Almeida L.G."/>
            <person name="Vasconcelos A.T."/>
            <person name="Perreira-Neves A."/>
            <person name="Rosa I.A."/>
            <person name="Tasca T."/>
            <person name="Bogo M.R."/>
            <person name="de Souza W."/>
        </authorList>
    </citation>
    <scope>NUCLEOTIDE SEQUENCE [LARGE SCALE GENOMIC DNA]</scope>
    <source>
        <strain evidence="2">K</strain>
    </source>
</reference>
<dbReference type="InterPro" id="IPR011990">
    <property type="entry name" value="TPR-like_helical_dom_sf"/>
</dbReference>
<evidence type="ECO:0000259" key="1">
    <source>
        <dbReference type="PROSITE" id="PS51203"/>
    </source>
</evidence>
<name>A0A1J4JW14_9EUKA</name>
<dbReference type="RefSeq" id="XP_068356465.1">
    <property type="nucleotide sequence ID" value="XM_068506711.1"/>
</dbReference>
<gene>
    <name evidence="2" type="ORF">TRFO_29312</name>
</gene>
<dbReference type="AlphaFoldDB" id="A0A1J4JW14"/>
<dbReference type="InterPro" id="IPR007052">
    <property type="entry name" value="CS_dom"/>
</dbReference>
<protein>
    <submittedName>
        <fullName evidence="2">CS domain containing protein</fullName>
    </submittedName>
</protein>
<dbReference type="GO" id="GO:0051087">
    <property type="term" value="F:protein-folding chaperone binding"/>
    <property type="evidence" value="ECO:0007669"/>
    <property type="project" value="InterPro"/>
</dbReference>
<dbReference type="SUPFAM" id="SSF49764">
    <property type="entry name" value="HSP20-like chaperones"/>
    <property type="match status" value="1"/>
</dbReference>
<dbReference type="GeneID" id="94841415"/>
<sequence length="288" mass="33934">MKPSQNKTTTQPLMQMIDESIIKHINSGNYHISLLHLEQILHENGFLNHNYQIRHVQCLYYVKRYTEAIEYAQKYISEGNPSKDLTFLIGLSLYEIGQYYEAANIFRFNPRWELWYRKAYIMQAYPRNIINKKKIEFPVKSEPTWTQTDDSVTVVFPYPGLLKSEVTVDFYPESVDILIYRNEKQSFSHNIELNGAILTYTCSYSVNHDNLTLELVKVVKSKWPSLYYTDDIREKDYTIQAELQKINPVTTNLLEESEADAILACQKAQEQMFGPPEKRIQRYLKDKD</sequence>
<comment type="caution">
    <text evidence="2">The sequence shown here is derived from an EMBL/GenBank/DDBJ whole genome shotgun (WGS) entry which is preliminary data.</text>
</comment>
<evidence type="ECO:0000313" key="2">
    <source>
        <dbReference type="EMBL" id="OHT03329.1"/>
    </source>
</evidence>
<dbReference type="PANTHER" id="PTHR45862">
    <property type="entry name" value="PROTEIN SGT1 HOMOLOG"/>
    <property type="match status" value="1"/>
</dbReference>
<dbReference type="Pfam" id="PF04969">
    <property type="entry name" value="CS"/>
    <property type="match status" value="1"/>
</dbReference>
<dbReference type="Gene3D" id="1.25.40.10">
    <property type="entry name" value="Tetratricopeptide repeat domain"/>
    <property type="match status" value="1"/>
</dbReference>
<dbReference type="Proteomes" id="UP000179807">
    <property type="component" value="Unassembled WGS sequence"/>
</dbReference>
<dbReference type="InterPro" id="IPR008978">
    <property type="entry name" value="HSP20-like_chaperone"/>
</dbReference>
<dbReference type="OrthoDB" id="428655at2759"/>
<dbReference type="VEuPathDB" id="TrichDB:TRFO_29312"/>
<dbReference type="EMBL" id="MLAK01000831">
    <property type="protein sequence ID" value="OHT03329.1"/>
    <property type="molecule type" value="Genomic_DNA"/>
</dbReference>
<feature type="domain" description="CS" evidence="1">
    <location>
        <begin position="138"/>
        <end position="227"/>
    </location>
</feature>
<organism evidence="2 3">
    <name type="scientific">Tritrichomonas foetus</name>
    <dbReference type="NCBI Taxonomy" id="1144522"/>
    <lineage>
        <taxon>Eukaryota</taxon>
        <taxon>Metamonada</taxon>
        <taxon>Parabasalia</taxon>
        <taxon>Tritrichomonadida</taxon>
        <taxon>Tritrichomonadidae</taxon>
        <taxon>Tritrichomonas</taxon>
    </lineage>
</organism>
<dbReference type="InterPro" id="IPR044563">
    <property type="entry name" value="Sgt1-like"/>
</dbReference>
<dbReference type="SUPFAM" id="SSF48452">
    <property type="entry name" value="TPR-like"/>
    <property type="match status" value="1"/>
</dbReference>
<keyword evidence="3" id="KW-1185">Reference proteome</keyword>